<keyword evidence="1 3" id="KW-0378">Hydrolase</keyword>
<dbReference type="Pfam" id="PF12697">
    <property type="entry name" value="Abhydrolase_6"/>
    <property type="match status" value="1"/>
</dbReference>
<evidence type="ECO:0000313" key="4">
    <source>
        <dbReference type="Proteomes" id="UP000195514"/>
    </source>
</evidence>
<dbReference type="Proteomes" id="UP000195514">
    <property type="component" value="Chromosome I"/>
</dbReference>
<dbReference type="Gene3D" id="3.40.50.1820">
    <property type="entry name" value="alpha/beta hydrolase"/>
    <property type="match status" value="1"/>
</dbReference>
<protein>
    <submittedName>
        <fullName evidence="3">Putative hydrolase</fullName>
    </submittedName>
</protein>
<sequence length="264" mass="28566">MMKINVNDITLGFDLLGRNSPPLLLLHGFGLNRSIWLDLVENHLGNQQVIMPDLRGHGESYAPPGPYAMTLFARDIAVLLETLYVDRAIVCGHSMGGYVALAFAEQFPEKLTGLGLITTNSAADTPEKRAGRRALIDEAQACGSLAVADNLAPRLSTNLDVINKAHTMIRRCDPTGLIGSLQGMADRADKTALLQRIRVPALVVAGEEDQITDFQESQVMAESLPEGAFFGMPKVGHMPMFEDPAGLGQALSELVERVEAFNVD</sequence>
<reference evidence="4" key="1">
    <citation type="submission" date="2017-05" db="EMBL/GenBank/DDBJ databases">
        <authorList>
            <person name="Kirkegaard R."/>
            <person name="Mcilroy J S."/>
        </authorList>
    </citation>
    <scope>NUCLEOTIDE SEQUENCE [LARGE SCALE GENOMIC DNA]</scope>
</reference>
<organism evidence="3 4">
    <name type="scientific">Candidatus Brevifilum fermentans</name>
    <dbReference type="NCBI Taxonomy" id="1986204"/>
    <lineage>
        <taxon>Bacteria</taxon>
        <taxon>Bacillati</taxon>
        <taxon>Chloroflexota</taxon>
        <taxon>Anaerolineae</taxon>
        <taxon>Anaerolineales</taxon>
        <taxon>Anaerolineaceae</taxon>
        <taxon>Candidatus Brevifilum</taxon>
    </lineage>
</organism>
<dbReference type="InterPro" id="IPR000073">
    <property type="entry name" value="AB_hydrolase_1"/>
</dbReference>
<evidence type="ECO:0000313" key="3">
    <source>
        <dbReference type="EMBL" id="SMX54796.1"/>
    </source>
</evidence>
<accession>A0A1Y6K5E0</accession>
<dbReference type="PANTHER" id="PTHR43798">
    <property type="entry name" value="MONOACYLGLYCEROL LIPASE"/>
    <property type="match status" value="1"/>
</dbReference>
<dbReference type="AlphaFoldDB" id="A0A1Y6K5E0"/>
<dbReference type="PRINTS" id="PR00111">
    <property type="entry name" value="ABHYDROLASE"/>
</dbReference>
<dbReference type="GO" id="GO:0016787">
    <property type="term" value="F:hydrolase activity"/>
    <property type="evidence" value="ECO:0007669"/>
    <property type="project" value="UniProtKB-KW"/>
</dbReference>
<evidence type="ECO:0000259" key="2">
    <source>
        <dbReference type="Pfam" id="PF12697"/>
    </source>
</evidence>
<dbReference type="InterPro" id="IPR029058">
    <property type="entry name" value="AB_hydrolase_fold"/>
</dbReference>
<dbReference type="GO" id="GO:0016020">
    <property type="term" value="C:membrane"/>
    <property type="evidence" value="ECO:0007669"/>
    <property type="project" value="TreeGrafter"/>
</dbReference>
<proteinExistence type="predicted"/>
<gene>
    <name evidence="3" type="ORF">CFX1CAM_1731</name>
</gene>
<feature type="domain" description="AB hydrolase-1" evidence="2">
    <location>
        <begin position="23"/>
        <end position="247"/>
    </location>
</feature>
<dbReference type="KEGG" id="abat:CFX1CAM_1731"/>
<dbReference type="PANTHER" id="PTHR43798:SF31">
    <property type="entry name" value="AB HYDROLASE SUPERFAMILY PROTEIN YCLE"/>
    <property type="match status" value="1"/>
</dbReference>
<evidence type="ECO:0000256" key="1">
    <source>
        <dbReference type="ARBA" id="ARBA00022801"/>
    </source>
</evidence>
<dbReference type="EMBL" id="LT859958">
    <property type="protein sequence ID" value="SMX54796.1"/>
    <property type="molecule type" value="Genomic_DNA"/>
</dbReference>
<name>A0A1Y6K5E0_9CHLR</name>
<keyword evidence="4" id="KW-1185">Reference proteome</keyword>
<dbReference type="SUPFAM" id="SSF53474">
    <property type="entry name" value="alpha/beta-Hydrolases"/>
    <property type="match status" value="1"/>
</dbReference>
<dbReference type="InterPro" id="IPR050266">
    <property type="entry name" value="AB_hydrolase_sf"/>
</dbReference>